<evidence type="ECO:0000256" key="3">
    <source>
        <dbReference type="ARBA" id="ARBA00023136"/>
    </source>
</evidence>
<dbReference type="InterPro" id="IPR001460">
    <property type="entry name" value="PCN-bd_Tpept"/>
</dbReference>
<keyword evidence="2" id="KW-0378">Hydrolase</keyword>
<dbReference type="PANTHER" id="PTHR30627">
    <property type="entry name" value="PEPTIDOGLYCAN D,D-TRANSPEPTIDASE"/>
    <property type="match status" value="1"/>
</dbReference>
<name>A0A398D6N6_9BACT</name>
<accession>A0A398D6N6</accession>
<dbReference type="PANTHER" id="PTHR30627:SF1">
    <property type="entry name" value="PEPTIDOGLYCAN D,D-TRANSPEPTIDASE FTSI"/>
    <property type="match status" value="1"/>
</dbReference>
<dbReference type="Proteomes" id="UP000266260">
    <property type="component" value="Unassembled WGS sequence"/>
</dbReference>
<keyword evidence="2" id="KW-0121">Carboxypeptidase</keyword>
<dbReference type="GO" id="GO:0071555">
    <property type="term" value="P:cell wall organization"/>
    <property type="evidence" value="ECO:0007669"/>
    <property type="project" value="TreeGrafter"/>
</dbReference>
<dbReference type="InterPro" id="IPR036138">
    <property type="entry name" value="PBP_dimer_sf"/>
</dbReference>
<feature type="domain" description="Penicillin-binding protein dimerisation" evidence="5">
    <location>
        <begin position="60"/>
        <end position="200"/>
    </location>
</feature>
<evidence type="ECO:0000259" key="4">
    <source>
        <dbReference type="Pfam" id="PF00905"/>
    </source>
</evidence>
<dbReference type="Pfam" id="PF00905">
    <property type="entry name" value="Transpeptidase"/>
    <property type="match status" value="1"/>
</dbReference>
<dbReference type="SUPFAM" id="SSF56601">
    <property type="entry name" value="beta-lactamase/transpeptidase-like"/>
    <property type="match status" value="1"/>
</dbReference>
<dbReference type="InterPro" id="IPR050515">
    <property type="entry name" value="Beta-lactam/transpept"/>
</dbReference>
<dbReference type="InterPro" id="IPR005311">
    <property type="entry name" value="PBP_dimer"/>
</dbReference>
<dbReference type="GO" id="GO:0004180">
    <property type="term" value="F:carboxypeptidase activity"/>
    <property type="evidence" value="ECO:0007669"/>
    <property type="project" value="UniProtKB-KW"/>
</dbReference>
<evidence type="ECO:0000256" key="1">
    <source>
        <dbReference type="ARBA" id="ARBA00004370"/>
    </source>
</evidence>
<organism evidence="6 7">
    <name type="scientific">Candidatus Cryosericum odellii</name>
    <dbReference type="NCBI Taxonomy" id="2290917"/>
    <lineage>
        <taxon>Bacteria</taxon>
        <taxon>Pseudomonadati</taxon>
        <taxon>Caldisericota/Cryosericota group</taxon>
        <taxon>Candidatus Cryosericota</taxon>
        <taxon>Candidatus Cryosericia</taxon>
        <taxon>Candidatus Cryosericales</taxon>
        <taxon>Candidatus Cryosericaceae</taxon>
        <taxon>Candidatus Cryosericum</taxon>
    </lineage>
</organism>
<dbReference type="GO" id="GO:0008658">
    <property type="term" value="F:penicillin binding"/>
    <property type="evidence" value="ECO:0007669"/>
    <property type="project" value="InterPro"/>
</dbReference>
<keyword evidence="7" id="KW-1185">Reference proteome</keyword>
<dbReference type="EMBL" id="QXIT01000085">
    <property type="protein sequence ID" value="RIE08068.1"/>
    <property type="molecule type" value="Genomic_DNA"/>
</dbReference>
<dbReference type="Gene3D" id="3.30.450.330">
    <property type="match status" value="1"/>
</dbReference>
<comment type="caution">
    <text evidence="6">The sequence shown here is derived from an EMBL/GenBank/DDBJ whole genome shotgun (WGS) entry which is preliminary data.</text>
</comment>
<dbReference type="SUPFAM" id="SSF56519">
    <property type="entry name" value="Penicillin binding protein dimerisation domain"/>
    <property type="match status" value="1"/>
</dbReference>
<dbReference type="RefSeq" id="WP_119175611.1">
    <property type="nucleotide sequence ID" value="NZ_QXIT01000085.1"/>
</dbReference>
<dbReference type="Gene3D" id="3.90.1310.10">
    <property type="entry name" value="Penicillin-binding protein 2a (Domain 2)"/>
    <property type="match status" value="1"/>
</dbReference>
<dbReference type="Gene3D" id="3.40.710.10">
    <property type="entry name" value="DD-peptidase/beta-lactamase superfamily"/>
    <property type="match status" value="1"/>
</dbReference>
<evidence type="ECO:0000259" key="5">
    <source>
        <dbReference type="Pfam" id="PF03717"/>
    </source>
</evidence>
<evidence type="ECO:0000256" key="2">
    <source>
        <dbReference type="ARBA" id="ARBA00022645"/>
    </source>
</evidence>
<dbReference type="AlphaFoldDB" id="A0A398D6N6"/>
<feature type="domain" description="Penicillin-binding protein transpeptidase" evidence="4">
    <location>
        <begin position="250"/>
        <end position="558"/>
    </location>
</feature>
<evidence type="ECO:0000313" key="6">
    <source>
        <dbReference type="EMBL" id="RIE08068.1"/>
    </source>
</evidence>
<reference evidence="6 7" key="1">
    <citation type="submission" date="2018-09" db="EMBL/GenBank/DDBJ databases">
        <title>Discovery and Ecogenomic Context for Candidatus Cryosericales, a Global Caldiserica Order Active in Thawing Permafrost.</title>
        <authorList>
            <person name="Martinez M.A."/>
            <person name="Woodcroft B.J."/>
            <person name="Ignacio Espinoza J.C."/>
            <person name="Zayed A."/>
            <person name="Singleton C.M."/>
            <person name="Boyd J."/>
            <person name="Li Y.-F."/>
            <person name="Purvine S."/>
            <person name="Maughan H."/>
            <person name="Hodgkins S.B."/>
            <person name="Anderson D."/>
            <person name="Sederholm M."/>
            <person name="Temperton B."/>
            <person name="Saleska S.R."/>
            <person name="Tyson G.W."/>
            <person name="Rich V.I."/>
        </authorList>
    </citation>
    <scope>NUCLEOTIDE SEQUENCE [LARGE SCALE GENOMIC DNA]</scope>
    <source>
        <strain evidence="6 7">SMC6</strain>
    </source>
</reference>
<dbReference type="InterPro" id="IPR012338">
    <property type="entry name" value="Beta-lactam/transpept-like"/>
</dbReference>
<evidence type="ECO:0000313" key="7">
    <source>
        <dbReference type="Proteomes" id="UP000266260"/>
    </source>
</evidence>
<gene>
    <name evidence="6" type="ORF">SMC6_04955</name>
</gene>
<dbReference type="Pfam" id="PF03717">
    <property type="entry name" value="PBP_dimer"/>
    <property type="match status" value="1"/>
</dbReference>
<proteinExistence type="predicted"/>
<keyword evidence="3" id="KW-0472">Membrane</keyword>
<protein>
    <submittedName>
        <fullName evidence="6">Penicillin-binding protein 2</fullName>
    </submittedName>
</protein>
<keyword evidence="2" id="KW-0645">Protease</keyword>
<sequence>MKRGVASFNDMFRRRLVVVFTVFLVVVLGIESRFVYLQVVARATLVNMANEQLQTDSIPIKAKRGTIQDSTGRVLAEDVATWSLGLYMKEVKDPHLTAVSIAPILRTSAPQLEKQIRSASSSFIYLNKQIDVVEYDALSRLDVPGIVLDKGYRRVYPLGALMSSVVGVTGSDNQGLSGIEFQYDKELRGTDGRHTYMVSGSNPGEPAVTEDVLEPIQGKNIVLTIDSNIQYFAQQALMDTLKTYDGKRATCTILDPKTDAVLAMVDVPSVDPEHWQDAPMSSLSEKAISANYEPGSVFKAATSVAGLETGTITLQSTFYSGGSLKVFDTVVHEVNDYAYGTMNLYAMLRNSSNVGFCQLSMKIGATRFYDCLSRYGFGKPTGIDLPGEESGILLPTSLWSKTTLPMMGFGQGVAVTAIQMANFYATIANGGLMQRPYVVDHIVDASGASQRTDTPGVVGQLFTPKTAKAVLEGFHGVVQKNIGVFTAYIPGYEVAGKTGTAQIPAPGGGYLPDGSYVFSFAGILTANNPRVVVFLSIHETRKGARTSFLVAAPTFKKIALQLIQYLRLKP</sequence>
<comment type="subcellular location">
    <subcellularLocation>
        <location evidence="1">Membrane</location>
    </subcellularLocation>
</comment>
<dbReference type="GO" id="GO:0005886">
    <property type="term" value="C:plasma membrane"/>
    <property type="evidence" value="ECO:0007669"/>
    <property type="project" value="TreeGrafter"/>
</dbReference>